<sequence>MTETRQYATTLADRAAHHAGLFARIVEAGQLEDGAQTLIGLYQTYELHQDYAKVFHDTLRTDDVKTGGNACRTFDSLFQSLLSEQLQALSRLAPDRFEAEGVEGLAQHDANAYATASEQGNPFALPALWERIVIGLDHHQYKTCLIAQLMHRGITPQRFHKDLSSIRTVIREHKTPEERSKDSARLLDTLAHHHASLYLDTAQRERFGYDGTRLIGDIYALKGDAVYWETLEGLIIDSDPGFGAIHLYWFRQEVAFYEANRKSPAFNEDELFGFGPMNTALLALDHDEVLQGGMAGALRTAHGHSERGLYQDVELKKRDFGAALREIGL</sequence>
<dbReference type="GeneID" id="39473969"/>
<geneLocation type="plasmid" evidence="2">
    <name>pmppla107</name>
</geneLocation>
<reference evidence="1 2" key="1">
    <citation type="journal article" date="2011" name="PLoS Pathog.">
        <title>Dynamic evolution of pathogenicity revealed by sequencing and comparative genomics of 19 Pseudomonas syringae isolates.</title>
        <authorList>
            <person name="Baltrus D.A."/>
            <person name="Nishimura M.T."/>
            <person name="Romanchuk A."/>
            <person name="Chang J.H."/>
            <person name="Mukhtar M.S."/>
            <person name="Cherkis K."/>
            <person name="Roach J."/>
            <person name="Grant S.R."/>
            <person name="Jones C.D."/>
            <person name="Dangl J.L."/>
        </authorList>
    </citation>
    <scope>NUCLEOTIDE SEQUENCE [LARGE SCALE GENOMIC DNA]</scope>
    <source>
        <strain evidence="1 2">M301315</strain>
    </source>
</reference>
<proteinExistence type="predicted"/>
<evidence type="ECO:0000313" key="2">
    <source>
        <dbReference type="Proteomes" id="UP000006426"/>
    </source>
</evidence>
<dbReference type="RefSeq" id="WP_005742147.1">
    <property type="nucleotide sequence ID" value="NZ_CP031226.1"/>
</dbReference>
<dbReference type="AlphaFoldDB" id="A0AAD0PVS5"/>
<keyword evidence="1" id="KW-0614">Plasmid</keyword>
<protein>
    <submittedName>
        <fullName evidence="1">Uncharacterized protein</fullName>
    </submittedName>
</protein>
<dbReference type="EMBL" id="CP031226">
    <property type="protein sequence ID" value="AXH59623.1"/>
    <property type="molecule type" value="Genomic_DNA"/>
</dbReference>
<dbReference type="Proteomes" id="UP000006426">
    <property type="component" value="Plasmid pmppla107"/>
</dbReference>
<accession>A0AAD0PVS5</accession>
<organism evidence="1 2">
    <name type="scientific">Pseudomonas amygdali pv. lachrymans str. M301315</name>
    <dbReference type="NCBI Taxonomy" id="629260"/>
    <lineage>
        <taxon>Bacteria</taxon>
        <taxon>Pseudomonadati</taxon>
        <taxon>Pseudomonadota</taxon>
        <taxon>Gammaproteobacteria</taxon>
        <taxon>Pseudomonadales</taxon>
        <taxon>Pseudomonadaceae</taxon>
        <taxon>Pseudomonas</taxon>
        <taxon>Pseudomonas amygdali</taxon>
    </lineage>
</organism>
<name>A0AAD0PVS5_PSEAV</name>
<gene>
    <name evidence="1" type="ORF">PLA107_030840</name>
</gene>
<evidence type="ECO:0000313" key="1">
    <source>
        <dbReference type="EMBL" id="AXH59623.1"/>
    </source>
</evidence>